<feature type="domain" description="HAMP" evidence="19">
    <location>
        <begin position="185"/>
        <end position="237"/>
    </location>
</feature>
<evidence type="ECO:0000256" key="3">
    <source>
        <dbReference type="ARBA" id="ARBA00012438"/>
    </source>
</evidence>
<dbReference type="Pfam" id="PF00512">
    <property type="entry name" value="HisKA"/>
    <property type="match status" value="1"/>
</dbReference>
<evidence type="ECO:0000256" key="4">
    <source>
        <dbReference type="ARBA" id="ARBA00022475"/>
    </source>
</evidence>
<feature type="transmembrane region" description="Helical" evidence="17">
    <location>
        <begin position="163"/>
        <end position="188"/>
    </location>
</feature>
<dbReference type="FunFam" id="1.10.287.130:FF:000001">
    <property type="entry name" value="Two-component sensor histidine kinase"/>
    <property type="match status" value="1"/>
</dbReference>
<evidence type="ECO:0000256" key="1">
    <source>
        <dbReference type="ARBA" id="ARBA00000085"/>
    </source>
</evidence>
<dbReference type="PRINTS" id="PR00344">
    <property type="entry name" value="BCTRLSENSOR"/>
</dbReference>
<dbReference type="OrthoDB" id="9813151at2"/>
<dbReference type="SMART" id="SM00304">
    <property type="entry name" value="HAMP"/>
    <property type="match status" value="1"/>
</dbReference>
<evidence type="ECO:0000256" key="7">
    <source>
        <dbReference type="ARBA" id="ARBA00022692"/>
    </source>
</evidence>
<dbReference type="Gene3D" id="6.10.340.10">
    <property type="match status" value="1"/>
</dbReference>
<dbReference type="InterPro" id="IPR004358">
    <property type="entry name" value="Sig_transdc_His_kin-like_C"/>
</dbReference>
<dbReference type="Gene3D" id="3.30.565.10">
    <property type="entry name" value="Histidine kinase-like ATPase, C-terminal domain"/>
    <property type="match status" value="1"/>
</dbReference>
<evidence type="ECO:0000313" key="20">
    <source>
        <dbReference type="EMBL" id="TXL63642.1"/>
    </source>
</evidence>
<accession>A0A5C8NQP8</accession>
<evidence type="ECO:0000256" key="13">
    <source>
        <dbReference type="ARBA" id="ARBA00023026"/>
    </source>
</evidence>
<dbReference type="Proteomes" id="UP000321574">
    <property type="component" value="Unassembled WGS sequence"/>
</dbReference>
<dbReference type="InterPro" id="IPR036097">
    <property type="entry name" value="HisK_dim/P_sf"/>
</dbReference>
<proteinExistence type="predicted"/>
<dbReference type="PANTHER" id="PTHR45528">
    <property type="entry name" value="SENSOR HISTIDINE KINASE CPXA"/>
    <property type="match status" value="1"/>
</dbReference>
<dbReference type="GO" id="GO:0005524">
    <property type="term" value="F:ATP binding"/>
    <property type="evidence" value="ECO:0007669"/>
    <property type="project" value="UniProtKB-KW"/>
</dbReference>
<dbReference type="Gene3D" id="1.10.287.130">
    <property type="match status" value="1"/>
</dbReference>
<feature type="transmembrane region" description="Helical" evidence="17">
    <location>
        <begin position="6"/>
        <end position="31"/>
    </location>
</feature>
<evidence type="ECO:0000256" key="9">
    <source>
        <dbReference type="ARBA" id="ARBA00022777"/>
    </source>
</evidence>
<dbReference type="FunFam" id="3.30.565.10:FF:000006">
    <property type="entry name" value="Sensor histidine kinase WalK"/>
    <property type="match status" value="1"/>
</dbReference>
<evidence type="ECO:0000256" key="2">
    <source>
        <dbReference type="ARBA" id="ARBA00004651"/>
    </source>
</evidence>
<evidence type="ECO:0000256" key="12">
    <source>
        <dbReference type="ARBA" id="ARBA00023012"/>
    </source>
</evidence>
<comment type="catalytic activity">
    <reaction evidence="1">
        <text>ATP + protein L-histidine = ADP + protein N-phospho-L-histidine.</text>
        <dbReference type="EC" id="2.7.13.3"/>
    </reaction>
</comment>
<keyword evidence="5" id="KW-0597">Phosphoprotein</keyword>
<dbReference type="AlphaFoldDB" id="A0A5C8NQP8"/>
<dbReference type="PANTHER" id="PTHR45528:SF11">
    <property type="entry name" value="HISTIDINE KINASE"/>
    <property type="match status" value="1"/>
</dbReference>
<evidence type="ECO:0000256" key="5">
    <source>
        <dbReference type="ARBA" id="ARBA00022553"/>
    </source>
</evidence>
<dbReference type="CDD" id="cd00075">
    <property type="entry name" value="HATPase"/>
    <property type="match status" value="1"/>
</dbReference>
<keyword evidence="11 17" id="KW-1133">Transmembrane helix</keyword>
<dbReference type="SMART" id="SM00387">
    <property type="entry name" value="HATPase_c"/>
    <property type="match status" value="1"/>
</dbReference>
<dbReference type="InterPro" id="IPR003660">
    <property type="entry name" value="HAMP_dom"/>
</dbReference>
<evidence type="ECO:0000256" key="11">
    <source>
        <dbReference type="ARBA" id="ARBA00022989"/>
    </source>
</evidence>
<evidence type="ECO:0000313" key="21">
    <source>
        <dbReference type="Proteomes" id="UP000321574"/>
    </source>
</evidence>
<feature type="domain" description="Histidine kinase" evidence="18">
    <location>
        <begin position="245"/>
        <end position="459"/>
    </location>
</feature>
<dbReference type="EC" id="2.7.13.3" evidence="3"/>
<keyword evidence="10" id="KW-0067">ATP-binding</keyword>
<name>A0A5C8NQP8_9BACI</name>
<keyword evidence="6" id="KW-0808">Transferase</keyword>
<evidence type="ECO:0000259" key="19">
    <source>
        <dbReference type="PROSITE" id="PS50885"/>
    </source>
</evidence>
<reference evidence="20 21" key="1">
    <citation type="submission" date="2019-06" db="EMBL/GenBank/DDBJ databases">
        <title>Cerasibacillus sp. nov., isolated from maize field.</title>
        <authorList>
            <person name="Lin S.-Y."/>
            <person name="Tsai C.-F."/>
            <person name="Young C.-C."/>
        </authorList>
    </citation>
    <scope>NUCLEOTIDE SEQUENCE [LARGE SCALE GENOMIC DNA]</scope>
    <source>
        <strain evidence="20 21">CC-CFT480</strain>
    </source>
</reference>
<dbReference type="SUPFAM" id="SSF55874">
    <property type="entry name" value="ATPase domain of HSP90 chaperone/DNA topoisomerase II/histidine kinase"/>
    <property type="match status" value="1"/>
</dbReference>
<dbReference type="InterPro" id="IPR005467">
    <property type="entry name" value="His_kinase_dom"/>
</dbReference>
<dbReference type="GO" id="GO:0000155">
    <property type="term" value="F:phosphorelay sensor kinase activity"/>
    <property type="evidence" value="ECO:0007669"/>
    <property type="project" value="InterPro"/>
</dbReference>
<dbReference type="CDD" id="cd06225">
    <property type="entry name" value="HAMP"/>
    <property type="match status" value="1"/>
</dbReference>
<dbReference type="RefSeq" id="WP_147668091.1">
    <property type="nucleotide sequence ID" value="NZ_VDUW01000007.1"/>
</dbReference>
<dbReference type="InterPro" id="IPR036890">
    <property type="entry name" value="HATPase_C_sf"/>
</dbReference>
<keyword evidence="4" id="KW-1003">Cell membrane</keyword>
<keyword evidence="12" id="KW-0902">Two-component regulatory system</keyword>
<evidence type="ECO:0000259" key="18">
    <source>
        <dbReference type="PROSITE" id="PS50109"/>
    </source>
</evidence>
<evidence type="ECO:0000256" key="15">
    <source>
        <dbReference type="ARBA" id="ARBA00037219"/>
    </source>
</evidence>
<dbReference type="CDD" id="cd00082">
    <property type="entry name" value="HisKA"/>
    <property type="match status" value="1"/>
</dbReference>
<comment type="function">
    <text evidence="15">Member of the two-component regulatory system HssS/HssR involved in intracellular heme homeostasis and tempering of staphylococcal virulence. HssS functions as a heme sensor histidine kinase which is autophosphorylated at a histidine residue and transfers its phosphate group to an aspartate residue of HssR. HssR/HssS activates the expression of hrtAB, an efflux pump, in response to extracellular heme, hemin, hemoglobin or blood.</text>
</comment>
<evidence type="ECO:0000256" key="14">
    <source>
        <dbReference type="ARBA" id="ARBA00023136"/>
    </source>
</evidence>
<dbReference type="PROSITE" id="PS50109">
    <property type="entry name" value="HIS_KIN"/>
    <property type="match status" value="1"/>
</dbReference>
<dbReference type="InterPro" id="IPR050398">
    <property type="entry name" value="HssS/ArlS-like"/>
</dbReference>
<keyword evidence="14 17" id="KW-0472">Membrane</keyword>
<dbReference type="SUPFAM" id="SSF158472">
    <property type="entry name" value="HAMP domain-like"/>
    <property type="match status" value="1"/>
</dbReference>
<keyword evidence="7 17" id="KW-0812">Transmembrane</keyword>
<evidence type="ECO:0000256" key="8">
    <source>
        <dbReference type="ARBA" id="ARBA00022741"/>
    </source>
</evidence>
<dbReference type="Pfam" id="PF00672">
    <property type="entry name" value="HAMP"/>
    <property type="match status" value="1"/>
</dbReference>
<evidence type="ECO:0000256" key="17">
    <source>
        <dbReference type="SAM" id="Phobius"/>
    </source>
</evidence>
<protein>
    <recommendedName>
        <fullName evidence="16">Heme sensor protein HssS</fullName>
        <ecNumber evidence="3">2.7.13.3</ecNumber>
    </recommendedName>
</protein>
<dbReference type="SMART" id="SM00388">
    <property type="entry name" value="HisKA"/>
    <property type="match status" value="1"/>
</dbReference>
<dbReference type="EMBL" id="VDUW01000007">
    <property type="protein sequence ID" value="TXL63642.1"/>
    <property type="molecule type" value="Genomic_DNA"/>
</dbReference>
<comment type="caution">
    <text evidence="20">The sequence shown here is derived from an EMBL/GenBank/DDBJ whole genome shotgun (WGS) entry which is preliminary data.</text>
</comment>
<dbReference type="PROSITE" id="PS50885">
    <property type="entry name" value="HAMP"/>
    <property type="match status" value="1"/>
</dbReference>
<dbReference type="SUPFAM" id="SSF47384">
    <property type="entry name" value="Homodimeric domain of signal transducing histidine kinase"/>
    <property type="match status" value="1"/>
</dbReference>
<evidence type="ECO:0000256" key="10">
    <source>
        <dbReference type="ARBA" id="ARBA00022840"/>
    </source>
</evidence>
<gene>
    <name evidence="20" type="ORF">FHP05_10700</name>
</gene>
<comment type="subcellular location">
    <subcellularLocation>
        <location evidence="2">Cell membrane</location>
        <topology evidence="2">Multi-pass membrane protein</topology>
    </subcellularLocation>
</comment>
<dbReference type="InterPro" id="IPR003594">
    <property type="entry name" value="HATPase_dom"/>
</dbReference>
<organism evidence="20 21">
    <name type="scientific">Cerasibacillus terrae</name>
    <dbReference type="NCBI Taxonomy" id="2498845"/>
    <lineage>
        <taxon>Bacteria</taxon>
        <taxon>Bacillati</taxon>
        <taxon>Bacillota</taxon>
        <taxon>Bacilli</taxon>
        <taxon>Bacillales</taxon>
        <taxon>Bacillaceae</taxon>
        <taxon>Cerasibacillus</taxon>
    </lineage>
</organism>
<keyword evidence="21" id="KW-1185">Reference proteome</keyword>
<keyword evidence="13" id="KW-0843">Virulence</keyword>
<dbReference type="InterPro" id="IPR003661">
    <property type="entry name" value="HisK_dim/P_dom"/>
</dbReference>
<sequence>MRTLYVRIIMMTMVIMIGSAIIAFVVTNLYYHHSLKPKNDQKITKIAENVAEIYDESRFEDIRDYLSTLTVLGYQFYIVDDQGNGELLGAPFRKYNITKKDVEKVISGETYHGIRDNSWKLFVTGFFDNELKNTIGVPIQRKGEVLALFVRPNTVQQFGEMRFFLAVAVIVMLIVSFLLILTSTSFIVRPIKKLTEATKKIAAGNYHVKLNVKRRDEIGRLANDFSKMSDSLAKTEESRQEFVSNVSHEIQSPLTSIQGFSQALREEDLPEEMRHHYLSIIEKESKRLSALSKQLLTLSFLDRETDHKEKIPFDIAEQIKEAVSSTEWQWRQKEITIEMDISRSIIEGNPRLMQLVWINLITNAIRYTNNYGTIEIITMNDKQNVTILVKDTGIGISKQDIPHLFERFYKVDKARTRKDNSTGLGLSIVKKIIEIHRGTIMVESELGKGTVLQVTLPRE</sequence>
<dbReference type="Pfam" id="PF02518">
    <property type="entry name" value="HATPase_c"/>
    <property type="match status" value="1"/>
</dbReference>
<evidence type="ECO:0000256" key="6">
    <source>
        <dbReference type="ARBA" id="ARBA00022679"/>
    </source>
</evidence>
<keyword evidence="9" id="KW-0418">Kinase</keyword>
<evidence type="ECO:0000256" key="16">
    <source>
        <dbReference type="ARBA" id="ARBA00040841"/>
    </source>
</evidence>
<dbReference type="GO" id="GO:0005886">
    <property type="term" value="C:plasma membrane"/>
    <property type="evidence" value="ECO:0007669"/>
    <property type="project" value="UniProtKB-SubCell"/>
</dbReference>
<keyword evidence="8" id="KW-0547">Nucleotide-binding</keyword>